<dbReference type="SUPFAM" id="SSF52540">
    <property type="entry name" value="P-loop containing nucleoside triphosphate hydrolases"/>
    <property type="match status" value="1"/>
</dbReference>
<keyword evidence="3 5" id="KW-0067">ATP-binding</keyword>
<feature type="domain" description="ABC transporter" evidence="4">
    <location>
        <begin position="12"/>
        <end position="242"/>
    </location>
</feature>
<dbReference type="InterPro" id="IPR008995">
    <property type="entry name" value="Mo/tungstate-bd_C_term_dom"/>
</dbReference>
<evidence type="ECO:0000256" key="1">
    <source>
        <dbReference type="ARBA" id="ARBA00022448"/>
    </source>
</evidence>
<name>A0ABR8MK25_9ACTN</name>
<dbReference type="EMBL" id="JACXYY010000004">
    <property type="protein sequence ID" value="MBD3915120.1"/>
    <property type="molecule type" value="Genomic_DNA"/>
</dbReference>
<keyword evidence="2" id="KW-0547">Nucleotide-binding</keyword>
<gene>
    <name evidence="5" type="ORF">IEZ25_10885</name>
</gene>
<reference evidence="5 6" key="1">
    <citation type="submission" date="2020-09" db="EMBL/GenBank/DDBJ databases">
        <title>novel species in genus Nocardioides.</title>
        <authorList>
            <person name="Zhang G."/>
        </authorList>
    </citation>
    <scope>NUCLEOTIDE SEQUENCE [LARGE SCALE GENOMIC DNA]</scope>
    <source>
        <strain evidence="5 6">19197</strain>
    </source>
</reference>
<dbReference type="InterPro" id="IPR027417">
    <property type="entry name" value="P-loop_NTPase"/>
</dbReference>
<protein>
    <submittedName>
        <fullName evidence="5">ABC transporter ATP-binding protein</fullName>
    </submittedName>
</protein>
<keyword evidence="6" id="KW-1185">Reference proteome</keyword>
<dbReference type="PANTHER" id="PTHR42781:SF4">
    <property type="entry name" value="SPERMIDINE_PUTRESCINE IMPORT ATP-BINDING PROTEIN POTA"/>
    <property type="match status" value="1"/>
</dbReference>
<evidence type="ECO:0000256" key="3">
    <source>
        <dbReference type="ARBA" id="ARBA00022840"/>
    </source>
</evidence>
<dbReference type="SMART" id="SM00382">
    <property type="entry name" value="AAA"/>
    <property type="match status" value="1"/>
</dbReference>
<accession>A0ABR8MK25</accession>
<dbReference type="Pfam" id="PF00005">
    <property type="entry name" value="ABC_tran"/>
    <property type="match status" value="1"/>
</dbReference>
<evidence type="ECO:0000259" key="4">
    <source>
        <dbReference type="PROSITE" id="PS50893"/>
    </source>
</evidence>
<evidence type="ECO:0000313" key="5">
    <source>
        <dbReference type="EMBL" id="MBD3915120.1"/>
    </source>
</evidence>
<evidence type="ECO:0000256" key="2">
    <source>
        <dbReference type="ARBA" id="ARBA00022741"/>
    </source>
</evidence>
<dbReference type="PANTHER" id="PTHR42781">
    <property type="entry name" value="SPERMIDINE/PUTRESCINE IMPORT ATP-BINDING PROTEIN POTA"/>
    <property type="match status" value="1"/>
</dbReference>
<dbReference type="PROSITE" id="PS00211">
    <property type="entry name" value="ABC_TRANSPORTER_1"/>
    <property type="match status" value="1"/>
</dbReference>
<dbReference type="Proteomes" id="UP000649289">
    <property type="component" value="Unassembled WGS sequence"/>
</dbReference>
<keyword evidence="1" id="KW-0813">Transport</keyword>
<dbReference type="Gene3D" id="3.40.50.300">
    <property type="entry name" value="P-loop containing nucleotide triphosphate hydrolases"/>
    <property type="match status" value="1"/>
</dbReference>
<evidence type="ECO:0000313" key="6">
    <source>
        <dbReference type="Proteomes" id="UP000649289"/>
    </source>
</evidence>
<dbReference type="InterPro" id="IPR003439">
    <property type="entry name" value="ABC_transporter-like_ATP-bd"/>
</dbReference>
<dbReference type="Pfam" id="PF08402">
    <property type="entry name" value="TOBE_2"/>
    <property type="match status" value="1"/>
</dbReference>
<dbReference type="InterPro" id="IPR013611">
    <property type="entry name" value="Transp-assoc_OB_typ2"/>
</dbReference>
<proteinExistence type="predicted"/>
<organism evidence="5 6">
    <name type="scientific">Nocardioides hwasunensis</name>
    <dbReference type="NCBI Taxonomy" id="397258"/>
    <lineage>
        <taxon>Bacteria</taxon>
        <taxon>Bacillati</taxon>
        <taxon>Actinomycetota</taxon>
        <taxon>Actinomycetes</taxon>
        <taxon>Propionibacteriales</taxon>
        <taxon>Nocardioidaceae</taxon>
        <taxon>Nocardioides</taxon>
    </lineage>
</organism>
<sequence length="349" mass="36642">MTDVSAERGLAVELSDLTRVYGEVRALDGLTLRLEPGELVCLLGPSGCGKTTALRILAGLDHPTSGTVSVGGKDLTRVPANKRDMGMVFQAYSLFPHMTVIDNVAFGLKLRGRSGASRRTRAGDMLDLVGLGQHADRYAHQLSGGQQQRVALARALAIEPSVLLLDEPLSALDAKVRVQLRDEIRRVQIEVGTTTLFVTHDQEEALAVADRVGVMNAGRLEQLAPPAELYSSPASQFVGEFVGLSNRIPAEVQGGSATVLGQAVPVLAGSGTGSGHALVRPEALSVVADESGHATVTTVQFLGPLSRVTCTLVDGTDVVAQLASSEALRLEPGLRVRLEVAPSPVLVVA</sequence>
<dbReference type="InterPro" id="IPR017871">
    <property type="entry name" value="ABC_transporter-like_CS"/>
</dbReference>
<dbReference type="PROSITE" id="PS50893">
    <property type="entry name" value="ABC_TRANSPORTER_2"/>
    <property type="match status" value="1"/>
</dbReference>
<comment type="caution">
    <text evidence="5">The sequence shown here is derived from an EMBL/GenBank/DDBJ whole genome shotgun (WGS) entry which is preliminary data.</text>
</comment>
<dbReference type="RefSeq" id="WP_191199450.1">
    <property type="nucleotide sequence ID" value="NZ_BAAAPA010000005.1"/>
</dbReference>
<dbReference type="GO" id="GO:0005524">
    <property type="term" value="F:ATP binding"/>
    <property type="evidence" value="ECO:0007669"/>
    <property type="project" value="UniProtKB-KW"/>
</dbReference>
<dbReference type="SUPFAM" id="SSF50331">
    <property type="entry name" value="MOP-like"/>
    <property type="match status" value="1"/>
</dbReference>
<dbReference type="InterPro" id="IPR050093">
    <property type="entry name" value="ABC_SmlMolc_Importer"/>
</dbReference>
<dbReference type="InterPro" id="IPR003593">
    <property type="entry name" value="AAA+_ATPase"/>
</dbReference>